<dbReference type="EMBL" id="NIXT01000173">
    <property type="protein sequence ID" value="OXE33910.1"/>
    <property type="molecule type" value="Genomic_DNA"/>
</dbReference>
<name>A0A0L8TSW8_VIBPH</name>
<reference evidence="1 2" key="1">
    <citation type="journal article" date="2017" name="Appl. Environ. Microbiol.">
        <title>Parallel evolution of two clades of a major Atlantic endemic Vibrio parahaemolyticus pathogen lineage by independent acquisition of related pathogenicity islands.</title>
        <authorList>
            <person name="Xu F."/>
            <person name="Gonzalez-Escalona N."/>
            <person name="Drees K.P."/>
            <person name="Sebra R.P."/>
            <person name="Cooper V.S."/>
            <person name="Jones S.H."/>
            <person name="Whistler C.A."/>
        </authorList>
    </citation>
    <scope>NUCLEOTIDE SEQUENCE [LARGE SCALE GENOMIC DNA]</scope>
    <source>
        <strain evidence="1 2">MAVP-3</strain>
    </source>
</reference>
<sequence length="138" mass="15401">MKSSKWAGLIGLMLLTGCAQSVGTSQPFSVQSQANVYGWISVEGYHPPVSTYIEVEMCQDFENQCLTVASQQYQGVQLPVQYSFLIAPIQAGKGEMKVIGKLYSQGQIIAQNEQKYIFREGSQKVDLRLFPIEIETKK</sequence>
<dbReference type="PROSITE" id="PS51257">
    <property type="entry name" value="PROKAR_LIPOPROTEIN"/>
    <property type="match status" value="1"/>
</dbReference>
<dbReference type="InterPro" id="IPR053740">
    <property type="entry name" value="T3SS_Pilotin"/>
</dbReference>
<protein>
    <submittedName>
        <fullName evidence="1">Type III secretion system chaperone YscW</fullName>
    </submittedName>
</protein>
<comment type="caution">
    <text evidence="1">The sequence shown here is derived from an EMBL/GenBank/DDBJ whole genome shotgun (WGS) entry which is preliminary data.</text>
</comment>
<dbReference type="Gene3D" id="2.60.40.2990">
    <property type="match status" value="1"/>
</dbReference>
<dbReference type="OrthoDB" id="5880174at2"/>
<dbReference type="AlphaFoldDB" id="A0A0L8TSW8"/>
<evidence type="ECO:0000313" key="1">
    <source>
        <dbReference type="EMBL" id="OXE33910.1"/>
    </source>
</evidence>
<dbReference type="NCBIfam" id="TIGR02567">
    <property type="entry name" value="YscW"/>
    <property type="match status" value="1"/>
</dbReference>
<dbReference type="RefSeq" id="WP_011105908.1">
    <property type="nucleotide sequence ID" value="NZ_CANUHV010000021.1"/>
</dbReference>
<accession>A0A0L8TSW8</accession>
<dbReference type="Proteomes" id="UP000214596">
    <property type="component" value="Unassembled WGS sequence"/>
</dbReference>
<dbReference type="GeneID" id="1189207"/>
<dbReference type="OMA" id="WISVEGY"/>
<proteinExistence type="predicted"/>
<organism evidence="1 2">
    <name type="scientific">Vibrio parahaemolyticus</name>
    <dbReference type="NCBI Taxonomy" id="670"/>
    <lineage>
        <taxon>Bacteria</taxon>
        <taxon>Pseudomonadati</taxon>
        <taxon>Pseudomonadota</taxon>
        <taxon>Gammaproteobacteria</taxon>
        <taxon>Vibrionales</taxon>
        <taxon>Vibrionaceae</taxon>
        <taxon>Vibrio</taxon>
    </lineage>
</organism>
<gene>
    <name evidence="1" type="ORF">CA163_05040</name>
</gene>
<evidence type="ECO:0000313" key="2">
    <source>
        <dbReference type="Proteomes" id="UP000214596"/>
    </source>
</evidence>